<evidence type="ECO:0000256" key="2">
    <source>
        <dbReference type="ARBA" id="ARBA00022692"/>
    </source>
</evidence>
<dbReference type="EMBL" id="CM000761">
    <property type="protein sequence ID" value="OQU89075.1"/>
    <property type="molecule type" value="Genomic_DNA"/>
</dbReference>
<dbReference type="InterPro" id="IPR018045">
    <property type="entry name" value="S04_transporter_CS"/>
</dbReference>
<feature type="transmembrane region" description="Helical" evidence="5">
    <location>
        <begin position="160"/>
        <end position="182"/>
    </location>
</feature>
<name>A0A1W0W413_SORBI</name>
<dbReference type="Proteomes" id="UP000000768">
    <property type="component" value="Chromosome 2"/>
</dbReference>
<evidence type="ECO:0000313" key="7">
    <source>
        <dbReference type="EMBL" id="OQU89075.1"/>
    </source>
</evidence>
<feature type="domain" description="SLC26A/SulP transporter" evidence="6">
    <location>
        <begin position="82"/>
        <end position="238"/>
    </location>
</feature>
<accession>A0A1W0W413</accession>
<feature type="transmembrane region" description="Helical" evidence="5">
    <location>
        <begin position="135"/>
        <end position="154"/>
    </location>
</feature>
<keyword evidence="4 5" id="KW-0472">Membrane</keyword>
<keyword evidence="2 5" id="KW-0812">Transmembrane</keyword>
<proteinExistence type="predicted"/>
<keyword evidence="3 5" id="KW-1133">Transmembrane helix</keyword>
<comment type="subcellular location">
    <subcellularLocation>
        <location evidence="1">Membrane</location>
        <topology evidence="1">Multi-pass membrane protein</topology>
    </subcellularLocation>
</comment>
<dbReference type="ExpressionAtlas" id="A0A1W0W413">
    <property type="expression patterns" value="baseline and differential"/>
</dbReference>
<feature type="transmembrane region" description="Helical" evidence="5">
    <location>
        <begin position="302"/>
        <end position="322"/>
    </location>
</feature>
<dbReference type="GO" id="GO:0008271">
    <property type="term" value="F:secondary active sulfate transmembrane transporter activity"/>
    <property type="evidence" value="ECO:0007669"/>
    <property type="project" value="InterPro"/>
</dbReference>
<sequence length="408" mass="43167">MERSSYASRSSSELAAAASGGGRTLRVIPMRHPLGSGSTSSSSSPWWRAAVGRARAMGPLEWAEAALPCVAWTRKYRWKEDLQADLAAGITVGVMLVPQAMSYAKLSGLHPIYGLYTGFVPLFVYAIFGSSRQLAVGPVALVSLLVSNVLGGIVNPSSELYTELAILLALMVGILECLMGLLRLGWLIRFISHSVISGFTTASAIVIGLSQIKYFLGYNVTRSSKIIPLIESIIAGADEGKSNKRLRFLRASGPLTAVVLGTIFVKIFHPPAISVVGEIPQGLPKFSIPQGFEHLMSLVPTAALITGVAILESVGIAKALAAKNGYELDSNKELFGLGIANICGSFFSSYPATGSFSRSAVNHESGAKTGLSGIIMGIIIGSALLFMTPLFTDIPQVTLIHVIVTPFP</sequence>
<dbReference type="InterPro" id="IPR001902">
    <property type="entry name" value="SLC26A/SulP_fam"/>
</dbReference>
<protein>
    <recommendedName>
        <fullName evidence="6">SLC26A/SulP transporter domain-containing protein</fullName>
    </recommendedName>
</protein>
<dbReference type="Gramene" id="OQU89075">
    <property type="protein sequence ID" value="OQU89075"/>
    <property type="gene ID" value="SORBI_3002G143500"/>
</dbReference>
<evidence type="ECO:0000256" key="1">
    <source>
        <dbReference type="ARBA" id="ARBA00004141"/>
    </source>
</evidence>
<feature type="transmembrane region" description="Helical" evidence="5">
    <location>
        <begin position="371"/>
        <end position="391"/>
    </location>
</feature>
<dbReference type="PROSITE" id="PS01130">
    <property type="entry name" value="SLC26A"/>
    <property type="match status" value="1"/>
</dbReference>
<feature type="transmembrane region" description="Helical" evidence="5">
    <location>
        <begin position="110"/>
        <end position="128"/>
    </location>
</feature>
<evidence type="ECO:0000256" key="4">
    <source>
        <dbReference type="ARBA" id="ARBA00023136"/>
    </source>
</evidence>
<gene>
    <name evidence="7" type="ORF">SORBI_3002G143500</name>
</gene>
<feature type="transmembrane region" description="Helical" evidence="5">
    <location>
        <begin position="248"/>
        <end position="268"/>
    </location>
</feature>
<dbReference type="InterPro" id="IPR011547">
    <property type="entry name" value="SLC26A/SulP_dom"/>
</dbReference>
<feature type="domain" description="SLC26A/SulP transporter" evidence="6">
    <location>
        <begin position="242"/>
        <end position="404"/>
    </location>
</feature>
<evidence type="ECO:0000313" key="8">
    <source>
        <dbReference type="Proteomes" id="UP000000768"/>
    </source>
</evidence>
<dbReference type="Pfam" id="PF00916">
    <property type="entry name" value="Sulfate_transp"/>
    <property type="match status" value="2"/>
</dbReference>
<keyword evidence="8" id="KW-1185">Reference proteome</keyword>
<dbReference type="AlphaFoldDB" id="A0A1W0W413"/>
<organism evidence="7 8">
    <name type="scientific">Sorghum bicolor</name>
    <name type="common">Sorghum</name>
    <name type="synonym">Sorghum vulgare</name>
    <dbReference type="NCBI Taxonomy" id="4558"/>
    <lineage>
        <taxon>Eukaryota</taxon>
        <taxon>Viridiplantae</taxon>
        <taxon>Streptophyta</taxon>
        <taxon>Embryophyta</taxon>
        <taxon>Tracheophyta</taxon>
        <taxon>Spermatophyta</taxon>
        <taxon>Magnoliopsida</taxon>
        <taxon>Liliopsida</taxon>
        <taxon>Poales</taxon>
        <taxon>Poaceae</taxon>
        <taxon>PACMAD clade</taxon>
        <taxon>Panicoideae</taxon>
        <taxon>Andropogonodae</taxon>
        <taxon>Andropogoneae</taxon>
        <taxon>Sorghinae</taxon>
        <taxon>Sorghum</taxon>
    </lineage>
</organism>
<dbReference type="GO" id="GO:0016020">
    <property type="term" value="C:membrane"/>
    <property type="evidence" value="ECO:0007669"/>
    <property type="project" value="UniProtKB-SubCell"/>
</dbReference>
<dbReference type="PANTHER" id="PTHR11814">
    <property type="entry name" value="SULFATE TRANSPORTER"/>
    <property type="match status" value="1"/>
</dbReference>
<reference evidence="8" key="2">
    <citation type="journal article" date="2018" name="Plant J.">
        <title>The Sorghum bicolor reference genome: improved assembly, gene annotations, a transcriptome atlas, and signatures of genome organization.</title>
        <authorList>
            <person name="McCormick R.F."/>
            <person name="Truong S.K."/>
            <person name="Sreedasyam A."/>
            <person name="Jenkins J."/>
            <person name="Shu S."/>
            <person name="Sims D."/>
            <person name="Kennedy M."/>
            <person name="Amirebrahimi M."/>
            <person name="Weers B.D."/>
            <person name="McKinley B."/>
            <person name="Mattison A."/>
            <person name="Morishige D.T."/>
            <person name="Grimwood J."/>
            <person name="Schmutz J."/>
            <person name="Mullet J.E."/>
        </authorList>
    </citation>
    <scope>NUCLEOTIDE SEQUENCE [LARGE SCALE GENOMIC DNA]</scope>
    <source>
        <strain evidence="8">cv. BTx623</strain>
    </source>
</reference>
<evidence type="ECO:0000259" key="6">
    <source>
        <dbReference type="Pfam" id="PF00916"/>
    </source>
</evidence>
<evidence type="ECO:0000256" key="5">
    <source>
        <dbReference type="SAM" id="Phobius"/>
    </source>
</evidence>
<reference evidence="7 8" key="1">
    <citation type="journal article" date="2009" name="Nature">
        <title>The Sorghum bicolor genome and the diversification of grasses.</title>
        <authorList>
            <person name="Paterson A.H."/>
            <person name="Bowers J.E."/>
            <person name="Bruggmann R."/>
            <person name="Dubchak I."/>
            <person name="Grimwood J."/>
            <person name="Gundlach H."/>
            <person name="Haberer G."/>
            <person name="Hellsten U."/>
            <person name="Mitros T."/>
            <person name="Poliakov A."/>
            <person name="Schmutz J."/>
            <person name="Spannagl M."/>
            <person name="Tang H."/>
            <person name="Wang X."/>
            <person name="Wicker T."/>
            <person name="Bharti A.K."/>
            <person name="Chapman J."/>
            <person name="Feltus F.A."/>
            <person name="Gowik U."/>
            <person name="Grigoriev I.V."/>
            <person name="Lyons E."/>
            <person name="Maher C.A."/>
            <person name="Martis M."/>
            <person name="Narechania A."/>
            <person name="Otillar R.P."/>
            <person name="Penning B.W."/>
            <person name="Salamov A.A."/>
            <person name="Wang Y."/>
            <person name="Zhang L."/>
            <person name="Carpita N.C."/>
            <person name="Freeling M."/>
            <person name="Gingle A.R."/>
            <person name="Hash C.T."/>
            <person name="Keller B."/>
            <person name="Klein P."/>
            <person name="Kresovich S."/>
            <person name="McCann M.C."/>
            <person name="Ming R."/>
            <person name="Peterson D.G."/>
            <person name="Mehboob-ur-Rahman"/>
            <person name="Ware D."/>
            <person name="Westhoff P."/>
            <person name="Mayer K.F."/>
            <person name="Messing J."/>
            <person name="Rokhsar D.S."/>
        </authorList>
    </citation>
    <scope>NUCLEOTIDE SEQUENCE [LARGE SCALE GENOMIC DNA]</scope>
    <source>
        <strain evidence="8">cv. BTx623</strain>
    </source>
</reference>
<evidence type="ECO:0000256" key="3">
    <source>
        <dbReference type="ARBA" id="ARBA00022989"/>
    </source>
</evidence>